<dbReference type="Pfam" id="PF18148">
    <property type="entry name" value="RGS_DHEX"/>
    <property type="match status" value="1"/>
</dbReference>
<dbReference type="Pfam" id="PF00610">
    <property type="entry name" value="DEP"/>
    <property type="match status" value="1"/>
</dbReference>
<evidence type="ECO:0000313" key="6">
    <source>
        <dbReference type="EMBL" id="CRL04266.1"/>
    </source>
</evidence>
<dbReference type="GO" id="GO:0009968">
    <property type="term" value="P:negative regulation of signal transduction"/>
    <property type="evidence" value="ECO:0007669"/>
    <property type="project" value="UniProtKB-KW"/>
</dbReference>
<dbReference type="GO" id="GO:0035556">
    <property type="term" value="P:intracellular signal transduction"/>
    <property type="evidence" value="ECO:0007669"/>
    <property type="project" value="InterPro"/>
</dbReference>
<feature type="compositionally biased region" description="Pro residues" evidence="2">
    <location>
        <begin position="736"/>
        <end position="745"/>
    </location>
</feature>
<evidence type="ECO:0000313" key="7">
    <source>
        <dbReference type="Proteomes" id="UP000183832"/>
    </source>
</evidence>
<feature type="region of interest" description="Disordered" evidence="2">
    <location>
        <begin position="369"/>
        <end position="398"/>
    </location>
</feature>
<feature type="compositionally biased region" description="Polar residues" evidence="2">
    <location>
        <begin position="113"/>
        <end position="125"/>
    </location>
</feature>
<dbReference type="SUPFAM" id="SSF46785">
    <property type="entry name" value="Winged helix' DNA-binding domain"/>
    <property type="match status" value="1"/>
</dbReference>
<dbReference type="SMART" id="SM01224">
    <property type="entry name" value="G_gamma"/>
    <property type="match status" value="1"/>
</dbReference>
<dbReference type="PROSITE" id="PS50058">
    <property type="entry name" value="G_PROTEIN_GAMMA"/>
    <property type="match status" value="1"/>
</dbReference>
<feature type="domain" description="DEP" evidence="5">
    <location>
        <begin position="204"/>
        <end position="279"/>
    </location>
</feature>
<dbReference type="SMART" id="SM00315">
    <property type="entry name" value="RGS"/>
    <property type="match status" value="1"/>
</dbReference>
<sequence>SLKGIDDIVKLSLKSFSTFFSFQINVEVISRWFRGSNRFQKPFFCTGRSPICRLVKFSSSNRGKFSIHHQQIGGGEKRDRSGGKQKKCIKAMEPPPNNNKKIPPDRAHRRGNSLATEPQPSTSAMATAAVSLPSTSNQLVLYSDRPSASFSSRSISSGASTSSSMSSQPTPSSSSASVSAPIERLSRPMAFDKMEAMVREAQEANGGVPVRSQKIFLTSIPSAFMGYDLIEWMMERLNIEESEALSVANQLCQHGYFFPVSDSKTLIVKDDSSLYRFQSPYYWPWRQQKAPDQIEYAIYLAKRSLRNRQRHGLEDYEVEALTSLKQNLKAKWDVITMQAEEQIKLSKDRKKGDKIVSDSQERAFWRVHRPPPGQFTPLEPCPVPSRDRQGRPRRRTEEDWKREIEITKASIGRNRMKMSTACESLVNYYETFLEYDPLMMSAQPSNPWVTEDITFWQLNQPVVENPTEKRVRRWAFSIEELVRDPTGLQEFTSYLRKEYSHENIRFWMAVNDLRRSAQSQIPRKAKEIYEEFLEPGAPCEINIDGKTMEKVQQGLKSPTRFTFDVAAEHVYTLLLKKDCYPRFIRSEHYKALIAHAVQPSHKKRFFGFGGPAKKKPSTTVAANPVLLTQMPGTSAGGSSLTGLPRRRGSDRSLTGSAHELAVCGVNKDPTKVVHSHSQSNLSELPYRTVIYRGDMPSGNIRLAEGIPEPSRQLETTQESSGTACSVCPWDTIENDPPTPQPPPSPSASTSKPKLTIDLPTIPFTPPSDIVNTDVSERMKRSCGLRQNTLDCDFHSTKRLVPAINEQRRASMTITPRVSDLQFNVNPPTVTTSGPEDDDTSELSLVIDKADSIEEKEDESEKDLKEKGLENLRRKKTFSCDDIVIEEECQRSDEASSERKLSVVAMGSKKSLEIEELPSRPIEASLALPTSISTQTVPTEEFPENLVVTNANIKGEDAREGTQLNVVETQQEIDIKRNETRKFCSRSSHENDDGSSTGDKLAEISKRSSMSKTCDDQQQKQMLLAHQHSISQEEDYEVAMVSELLPGCVAPAPTPAPSIAPLAEIEVDPTEDDVENAAIDQVADPKPDIERKKKRKERRDKDGSDGQSQNQTTVSEGTSSNDPEKSKHNAVCPWEDEDVTTAVEAPFVKTYATLGYL</sequence>
<dbReference type="InterPro" id="IPR047017">
    <property type="entry name" value="RGS6/7/9/11_DHEX_sf"/>
</dbReference>
<dbReference type="SMART" id="SM00049">
    <property type="entry name" value="DEP"/>
    <property type="match status" value="1"/>
</dbReference>
<dbReference type="InterPro" id="IPR044926">
    <property type="entry name" value="RGS_subdomain_2"/>
</dbReference>
<evidence type="ECO:0000259" key="4">
    <source>
        <dbReference type="PROSITE" id="PS50132"/>
    </source>
</evidence>
<dbReference type="GO" id="GO:0005886">
    <property type="term" value="C:plasma membrane"/>
    <property type="evidence" value="ECO:0007669"/>
    <property type="project" value="TreeGrafter"/>
</dbReference>
<feature type="compositionally biased region" description="Basic and acidic residues" evidence="2">
    <location>
        <begin position="977"/>
        <end position="991"/>
    </location>
</feature>
<feature type="compositionally biased region" description="Polar residues" evidence="2">
    <location>
        <begin position="819"/>
        <end position="833"/>
    </location>
</feature>
<dbReference type="InterPro" id="IPR015898">
    <property type="entry name" value="G-protein_gamma-like_dom"/>
</dbReference>
<proteinExistence type="predicted"/>
<dbReference type="PRINTS" id="PR01301">
    <property type="entry name" value="RGSPROTEIN"/>
</dbReference>
<name>A0A1J1IX36_9DIPT</name>
<dbReference type="InterPro" id="IPR000591">
    <property type="entry name" value="DEP_dom"/>
</dbReference>
<feature type="region of interest" description="Disordered" evidence="2">
    <location>
        <begin position="710"/>
        <end position="771"/>
    </location>
</feature>
<organism evidence="6 7">
    <name type="scientific">Clunio marinus</name>
    <dbReference type="NCBI Taxonomy" id="568069"/>
    <lineage>
        <taxon>Eukaryota</taxon>
        <taxon>Metazoa</taxon>
        <taxon>Ecdysozoa</taxon>
        <taxon>Arthropoda</taxon>
        <taxon>Hexapoda</taxon>
        <taxon>Insecta</taxon>
        <taxon>Pterygota</taxon>
        <taxon>Neoptera</taxon>
        <taxon>Endopterygota</taxon>
        <taxon>Diptera</taxon>
        <taxon>Nematocera</taxon>
        <taxon>Chironomoidea</taxon>
        <taxon>Chironomidae</taxon>
        <taxon>Clunio</taxon>
    </lineage>
</organism>
<dbReference type="Pfam" id="PF00615">
    <property type="entry name" value="RGS"/>
    <property type="match status" value="1"/>
</dbReference>
<dbReference type="EMBL" id="CVRI01000063">
    <property type="protein sequence ID" value="CRL04266.1"/>
    <property type="molecule type" value="Genomic_DNA"/>
</dbReference>
<dbReference type="GO" id="GO:0005096">
    <property type="term" value="F:GTPase activator activity"/>
    <property type="evidence" value="ECO:0007669"/>
    <property type="project" value="TreeGrafter"/>
</dbReference>
<dbReference type="InterPro" id="IPR036390">
    <property type="entry name" value="WH_DNA-bd_sf"/>
</dbReference>
<dbReference type="InterPro" id="IPR034483">
    <property type="entry name" value="RGS_Egl-10"/>
</dbReference>
<dbReference type="InterPro" id="IPR036305">
    <property type="entry name" value="RGS_sf"/>
</dbReference>
<dbReference type="InterPro" id="IPR036388">
    <property type="entry name" value="WH-like_DNA-bd_sf"/>
</dbReference>
<feature type="compositionally biased region" description="Polar residues" evidence="2">
    <location>
        <begin position="1104"/>
        <end position="1120"/>
    </location>
</feature>
<dbReference type="Pfam" id="PF00631">
    <property type="entry name" value="G-gamma"/>
    <property type="match status" value="1"/>
</dbReference>
<dbReference type="Gene3D" id="1.10.10.10">
    <property type="entry name" value="Winged helix-like DNA-binding domain superfamily/Winged helix DNA-binding domain"/>
    <property type="match status" value="1"/>
</dbReference>
<dbReference type="STRING" id="568069.A0A1J1IX36"/>
<dbReference type="Gene3D" id="1.10.167.10">
    <property type="entry name" value="Regulator of G-protein Signalling 4, domain 2"/>
    <property type="match status" value="1"/>
</dbReference>
<feature type="domain" description="G protein gamma" evidence="3">
    <location>
        <begin position="400"/>
        <end position="471"/>
    </location>
</feature>
<dbReference type="InterPro" id="IPR016137">
    <property type="entry name" value="RGS"/>
</dbReference>
<dbReference type="GO" id="GO:0043005">
    <property type="term" value="C:neuron projection"/>
    <property type="evidence" value="ECO:0007669"/>
    <property type="project" value="TreeGrafter"/>
</dbReference>
<dbReference type="GO" id="GO:0008277">
    <property type="term" value="P:regulation of G protein-coupled receptor signaling pathway"/>
    <property type="evidence" value="ECO:0007669"/>
    <property type="project" value="InterPro"/>
</dbReference>
<feature type="domain" description="RGS" evidence="4">
    <location>
        <begin position="477"/>
        <end position="593"/>
    </location>
</feature>
<dbReference type="GO" id="GO:0005737">
    <property type="term" value="C:cytoplasm"/>
    <property type="evidence" value="ECO:0007669"/>
    <property type="project" value="TreeGrafter"/>
</dbReference>
<feature type="compositionally biased region" description="Basic and acidic residues" evidence="2">
    <location>
        <begin position="385"/>
        <end position="398"/>
    </location>
</feature>
<evidence type="ECO:0000259" key="3">
    <source>
        <dbReference type="PROSITE" id="PS50058"/>
    </source>
</evidence>
<feature type="compositionally biased region" description="Polar residues" evidence="2">
    <location>
        <begin position="712"/>
        <end position="723"/>
    </location>
</feature>
<feature type="region of interest" description="Disordered" evidence="2">
    <location>
        <begin position="151"/>
        <end position="181"/>
    </location>
</feature>
<dbReference type="CDD" id="cd04450">
    <property type="entry name" value="DEP_RGS7-like"/>
    <property type="match status" value="1"/>
</dbReference>
<gene>
    <name evidence="6" type="ORF">CLUMA_CG017365A</name>
</gene>
<feature type="compositionally biased region" description="Acidic residues" evidence="2">
    <location>
        <begin position="1064"/>
        <end position="1074"/>
    </location>
</feature>
<evidence type="ECO:0000259" key="5">
    <source>
        <dbReference type="PROSITE" id="PS50186"/>
    </source>
</evidence>
<dbReference type="AlphaFoldDB" id="A0A1J1IX36"/>
<feature type="region of interest" description="Disordered" evidence="2">
    <location>
        <begin position="977"/>
        <end position="1027"/>
    </location>
</feature>
<dbReference type="PANTHER" id="PTHR45746">
    <property type="entry name" value="LP21163P"/>
    <property type="match status" value="1"/>
</dbReference>
<dbReference type="SUPFAM" id="SSF48097">
    <property type="entry name" value="Regulator of G-protein signaling, RGS"/>
    <property type="match status" value="1"/>
</dbReference>
<keyword evidence="1" id="KW-0734">Signal transduction inhibitor</keyword>
<dbReference type="Gene3D" id="1.10.1240.60">
    <property type="match status" value="1"/>
</dbReference>
<feature type="compositionally biased region" description="Pro residues" evidence="2">
    <location>
        <begin position="370"/>
        <end position="383"/>
    </location>
</feature>
<dbReference type="Proteomes" id="UP000183832">
    <property type="component" value="Unassembled WGS sequence"/>
</dbReference>
<dbReference type="GO" id="GO:0007186">
    <property type="term" value="P:G protein-coupled receptor signaling pathway"/>
    <property type="evidence" value="ECO:0007669"/>
    <property type="project" value="InterPro"/>
</dbReference>
<feature type="region of interest" description="Disordered" evidence="2">
    <location>
        <begin position="631"/>
        <end position="652"/>
    </location>
</feature>
<dbReference type="Gene3D" id="4.10.260.10">
    <property type="entry name" value="Transducin (heterotrimeric G protein), gamma chain"/>
    <property type="match status" value="1"/>
</dbReference>
<dbReference type="PROSITE" id="PS50132">
    <property type="entry name" value="RGS"/>
    <property type="match status" value="1"/>
</dbReference>
<dbReference type="InterPro" id="IPR047016">
    <property type="entry name" value="RGS6/7/9/11"/>
</dbReference>
<feature type="region of interest" description="Disordered" evidence="2">
    <location>
        <begin position="68"/>
        <end position="127"/>
    </location>
</feature>
<dbReference type="CDD" id="cd00068">
    <property type="entry name" value="GGL"/>
    <property type="match status" value="1"/>
</dbReference>
<dbReference type="FunFam" id="1.10.167.10:FF:000001">
    <property type="entry name" value="Putative regulator of g-protein signaling 12"/>
    <property type="match status" value="1"/>
</dbReference>
<dbReference type="SMART" id="SM00224">
    <property type="entry name" value="GGL"/>
    <property type="match status" value="1"/>
</dbReference>
<dbReference type="SUPFAM" id="SSF48670">
    <property type="entry name" value="Transducin (heterotrimeric G protein), gamma chain"/>
    <property type="match status" value="1"/>
</dbReference>
<dbReference type="PANTHER" id="PTHR45746:SF5">
    <property type="entry name" value="REGULATOR OF G-PROTEIN SIGNALING 7"/>
    <property type="match status" value="1"/>
</dbReference>
<feature type="region of interest" description="Disordered" evidence="2">
    <location>
        <begin position="819"/>
        <end position="840"/>
    </location>
</feature>
<feature type="compositionally biased region" description="Low complexity" evidence="2">
    <location>
        <begin position="632"/>
        <end position="643"/>
    </location>
</feature>
<dbReference type="InterPro" id="IPR040759">
    <property type="entry name" value="RGS_DHEX"/>
</dbReference>
<dbReference type="CDD" id="cd08705">
    <property type="entry name" value="RGS_R7-like"/>
    <property type="match status" value="1"/>
</dbReference>
<dbReference type="OrthoDB" id="196547at2759"/>
<feature type="non-terminal residue" evidence="6">
    <location>
        <position position="1"/>
    </location>
</feature>
<evidence type="ECO:0000256" key="1">
    <source>
        <dbReference type="ARBA" id="ARBA00022700"/>
    </source>
</evidence>
<dbReference type="InterPro" id="IPR036284">
    <property type="entry name" value="GGL_sf"/>
</dbReference>
<evidence type="ECO:0000256" key="2">
    <source>
        <dbReference type="SAM" id="MobiDB-lite"/>
    </source>
</evidence>
<dbReference type="PROSITE" id="PS50186">
    <property type="entry name" value="DEP"/>
    <property type="match status" value="1"/>
</dbReference>
<feature type="region of interest" description="Disordered" evidence="2">
    <location>
        <begin position="1049"/>
        <end position="1132"/>
    </location>
</feature>
<protein>
    <submittedName>
        <fullName evidence="6">CLUMA_CG017365, isoform A</fullName>
    </submittedName>
</protein>
<keyword evidence="7" id="KW-1185">Reference proteome</keyword>
<reference evidence="6 7" key="1">
    <citation type="submission" date="2015-04" db="EMBL/GenBank/DDBJ databases">
        <authorList>
            <person name="Syromyatnikov M.Y."/>
            <person name="Popov V.N."/>
        </authorList>
    </citation>
    <scope>NUCLEOTIDE SEQUENCE [LARGE SCALE GENOMIC DNA]</scope>
</reference>
<accession>A0A1J1IX36</accession>